<evidence type="ECO:0000313" key="3">
    <source>
        <dbReference type="EMBL" id="UYW02139.1"/>
    </source>
</evidence>
<name>A0ABY6M351_9FLAO</name>
<feature type="coiled-coil region" evidence="1">
    <location>
        <begin position="72"/>
        <end position="172"/>
    </location>
</feature>
<dbReference type="EMBL" id="CP081495">
    <property type="protein sequence ID" value="UYW02139.1"/>
    <property type="molecule type" value="Genomic_DNA"/>
</dbReference>
<organism evidence="3 4">
    <name type="scientific">Flavobacterium agricola</name>
    <dbReference type="NCBI Taxonomy" id="2870839"/>
    <lineage>
        <taxon>Bacteria</taxon>
        <taxon>Pseudomonadati</taxon>
        <taxon>Bacteroidota</taxon>
        <taxon>Flavobacteriia</taxon>
        <taxon>Flavobacteriales</taxon>
        <taxon>Flavobacteriaceae</taxon>
        <taxon>Flavobacterium</taxon>
    </lineage>
</organism>
<keyword evidence="1" id="KW-0175">Coiled coil</keyword>
<evidence type="ECO:0000313" key="4">
    <source>
        <dbReference type="Proteomes" id="UP001163328"/>
    </source>
</evidence>
<protein>
    <recommendedName>
        <fullName evidence="5">Cell division protein ZapB</fullName>
    </recommendedName>
</protein>
<keyword evidence="2" id="KW-0472">Membrane</keyword>
<dbReference type="RefSeq" id="WP_264434633.1">
    <property type="nucleotide sequence ID" value="NZ_CP081495.1"/>
</dbReference>
<feature type="transmembrane region" description="Helical" evidence="2">
    <location>
        <begin position="15"/>
        <end position="34"/>
    </location>
</feature>
<evidence type="ECO:0008006" key="5">
    <source>
        <dbReference type="Google" id="ProtNLM"/>
    </source>
</evidence>
<reference evidence="3" key="1">
    <citation type="submission" date="2021-08" db="EMBL/GenBank/DDBJ databases">
        <title>Flavobacterium sp. strain CC-SYL302.</title>
        <authorList>
            <person name="Lin S.-Y."/>
            <person name="Lee T.-H."/>
            <person name="Young C.-C."/>
        </authorList>
    </citation>
    <scope>NUCLEOTIDE SEQUENCE</scope>
    <source>
        <strain evidence="3">CC-SYL302</strain>
    </source>
</reference>
<keyword evidence="2" id="KW-0812">Transmembrane</keyword>
<keyword evidence="2" id="KW-1133">Transmembrane helix</keyword>
<keyword evidence="4" id="KW-1185">Reference proteome</keyword>
<accession>A0ABY6M351</accession>
<dbReference type="Proteomes" id="UP001163328">
    <property type="component" value="Chromosome"/>
</dbReference>
<evidence type="ECO:0000256" key="2">
    <source>
        <dbReference type="SAM" id="Phobius"/>
    </source>
</evidence>
<proteinExistence type="predicted"/>
<sequence length="299" mass="33605">MEKQMQENDSNKKGYKVIIAILALLLIGSFGYMYKMSTDHTDTVTQIQSEKDLLNIELTESINKLDEAIAQNTSLSSELTAERDKLVALQKELQQSKSDVDSLKKYRNSYLALKKQTDKLLAENKQLREANQILTNERDSTMVELNSSKVIVNQLAEQTEILNSKVEEASKLVITNVSAHAYKQGGLFGGTNLKNTSKAKKADVLEIEFSVAANKLAKKGEKLYYVQIIDSNNNVIGANDPILFGEKYLTYSFPKEVNFQGQSVVIKHELPVTDLEKGFFFVNIFEQDELVGNSSFELK</sequence>
<gene>
    <name evidence="3" type="ORF">K5I29_04355</name>
</gene>
<evidence type="ECO:0000256" key="1">
    <source>
        <dbReference type="SAM" id="Coils"/>
    </source>
</evidence>